<name>A0ABD5VPA1_9EURY</name>
<dbReference type="RefSeq" id="WP_336351980.1">
    <property type="nucleotide sequence ID" value="NZ_JAZAQL010000005.1"/>
</dbReference>
<dbReference type="EMBL" id="JBHSXN010000005">
    <property type="protein sequence ID" value="MFC6955037.1"/>
    <property type="molecule type" value="Genomic_DNA"/>
</dbReference>
<evidence type="ECO:0000313" key="5">
    <source>
        <dbReference type="Proteomes" id="UP001596395"/>
    </source>
</evidence>
<keyword evidence="2" id="KW-0472">Membrane</keyword>
<dbReference type="CDD" id="cd00198">
    <property type="entry name" value="vWFA"/>
    <property type="match status" value="1"/>
</dbReference>
<accession>A0ABD5VPA1</accession>
<feature type="compositionally biased region" description="Polar residues" evidence="1">
    <location>
        <begin position="1273"/>
        <end position="1282"/>
    </location>
</feature>
<evidence type="ECO:0000256" key="2">
    <source>
        <dbReference type="SAM" id="Phobius"/>
    </source>
</evidence>
<dbReference type="InterPro" id="IPR055729">
    <property type="entry name" value="DUF7305"/>
</dbReference>
<reference evidence="4 5" key="1">
    <citation type="journal article" date="2019" name="Int. J. Syst. Evol. Microbiol.">
        <title>The Global Catalogue of Microorganisms (GCM) 10K type strain sequencing project: providing services to taxonomists for standard genome sequencing and annotation.</title>
        <authorList>
            <consortium name="The Broad Institute Genomics Platform"/>
            <consortium name="The Broad Institute Genome Sequencing Center for Infectious Disease"/>
            <person name="Wu L."/>
            <person name="Ma J."/>
        </authorList>
    </citation>
    <scope>NUCLEOTIDE SEQUENCE [LARGE SCALE GENOMIC DNA]</scope>
    <source>
        <strain evidence="4 5">GX26</strain>
    </source>
</reference>
<gene>
    <name evidence="4" type="ORF">ACFQGB_19415</name>
</gene>
<feature type="region of interest" description="Disordered" evidence="1">
    <location>
        <begin position="1206"/>
        <end position="1293"/>
    </location>
</feature>
<evidence type="ECO:0000256" key="1">
    <source>
        <dbReference type="SAM" id="MobiDB-lite"/>
    </source>
</evidence>
<keyword evidence="2" id="KW-0812">Transmembrane</keyword>
<dbReference type="InterPro" id="IPR055713">
    <property type="entry name" value="DUF7289"/>
</dbReference>
<feature type="domain" description="VWFA" evidence="3">
    <location>
        <begin position="872"/>
        <end position="1028"/>
    </location>
</feature>
<dbReference type="SUPFAM" id="SSF53300">
    <property type="entry name" value="vWA-like"/>
    <property type="match status" value="1"/>
</dbReference>
<dbReference type="Proteomes" id="UP001596395">
    <property type="component" value="Unassembled WGS sequence"/>
</dbReference>
<keyword evidence="2" id="KW-1133">Transmembrane helix</keyword>
<organism evidence="4 5">
    <name type="scientific">Halorubellus litoreus</name>
    <dbReference type="NCBI Taxonomy" id="755308"/>
    <lineage>
        <taxon>Archaea</taxon>
        <taxon>Methanobacteriati</taxon>
        <taxon>Methanobacteriota</taxon>
        <taxon>Stenosarchaea group</taxon>
        <taxon>Halobacteria</taxon>
        <taxon>Halobacteriales</taxon>
        <taxon>Halorubellaceae</taxon>
        <taxon>Halorubellus</taxon>
    </lineage>
</organism>
<feature type="compositionally biased region" description="Acidic residues" evidence="1">
    <location>
        <begin position="1213"/>
        <end position="1234"/>
    </location>
</feature>
<feature type="compositionally biased region" description="Acidic residues" evidence="1">
    <location>
        <begin position="605"/>
        <end position="637"/>
    </location>
</feature>
<feature type="compositionally biased region" description="Polar residues" evidence="1">
    <location>
        <begin position="1245"/>
        <end position="1256"/>
    </location>
</feature>
<dbReference type="Pfam" id="PF23960">
    <property type="entry name" value="DUF7289"/>
    <property type="match status" value="1"/>
</dbReference>
<feature type="region of interest" description="Disordered" evidence="1">
    <location>
        <begin position="599"/>
        <end position="639"/>
    </location>
</feature>
<dbReference type="Pfam" id="PF23981">
    <property type="entry name" value="DUF7305"/>
    <property type="match status" value="1"/>
</dbReference>
<dbReference type="Gene3D" id="3.40.50.410">
    <property type="entry name" value="von Willebrand factor, type A domain"/>
    <property type="match status" value="1"/>
</dbReference>
<protein>
    <submittedName>
        <fullName evidence="4">VWA domain-containing protein</fullName>
    </submittedName>
</protein>
<dbReference type="Pfam" id="PF00092">
    <property type="entry name" value="VWA"/>
    <property type="match status" value="1"/>
</dbReference>
<feature type="transmembrane region" description="Helical" evidence="2">
    <location>
        <begin position="20"/>
        <end position="41"/>
    </location>
</feature>
<proteinExistence type="predicted"/>
<dbReference type="InterPro" id="IPR002035">
    <property type="entry name" value="VWF_A"/>
</dbReference>
<evidence type="ECO:0000259" key="3">
    <source>
        <dbReference type="PROSITE" id="PS50234"/>
    </source>
</evidence>
<dbReference type="PROSITE" id="PS50234">
    <property type="entry name" value="VWFA"/>
    <property type="match status" value="1"/>
</dbReference>
<sequence length="1293" mass="137735">MYSTRPPGVGTGDRAASAIVGLVLLFGLVIAGAGIIFWAGMDAKQSVQSASEVDTAETSLQEVSTKLSTLAFKGDGAVTSFDLSGKDANDVSIVDDGEIHFELNGKSACSATVELGSIIYENDNGQTVAYQAGAVFKKTDGGVSIVQSPSMEYRTKVIDGTNVRTLRFPITNVSGDVHSSGTVTATANTSKSGRFQKDLCLTGSNTDEIEYVREIKITVDGSSYYKAWERYFREEFGAAGTISVDDANQKVSVVAPLGSGVTPDQFEIDDEEIYGAIFSGSSAGELLLQTQHAAVNSYDSADGPWGGSDPTYGSEGTIITRGNVEVQANGAMVDGNVYAEGEVDLSNSCAGGAANCVSGDVYVNNSTAGAGGPTTALYPTSKSQREDAIGGSWGNGTIVPDVPTMDATIDDTLSTVDEYNNNDDVSVVNSEQIQFSSGSATVESGVYYLDEFTVPDGNTLTLDTSSGDIVFAVDGDVDIGDDARVEVTGPGQVRTFIGESTTSGNQVTVGGKSTVTVTDSGTPTFRSNAFFLACKAGCNAKFEKGNGGTDTRFTGVIYGPGDAADDGTVELGKFTEVWGALVSGTVTFEQQSEFHFDTTLKNSELDEDGDGVPDVIDDDNDFPDGDGDGFSESEDDCPNVAGTGENGCAGVTEDEDANTLIVNQSSATITVVGSQIANERVTTKPVETRHPLNVELVIDDSGSMYYGNADPNNPYRTQSFGDWSDWETINKADYAGTGYYEDSPEPGYEWEVKYERCENWKETGNGWKCTKYEDETTTEIITAFESLPAAVDKQDEVRRHQRTSWTVTVPEDEVYIGYTQYGGGATERFFPGDTFSNAEYEYYYAFDIGSDPYYERLEAGKSFVGQMQSKDRVGVLQFEADVTRKHGLSNAWTTINASMKKPNWGASGSTNITGALIRATNNLNDSADTRDDLAVNHTIVLLTDGTQTVSPGDADNDGDYEPAWKEIQGLAKQAHSANITIYTVALGEGSNTNKTLLKQIANTGDPVTDGEFYHVEDAGDLEEKFGEIATRAKTEKTRMIQHANTTTTIHLGGDQVSFDGNTNPESGFPSKTVDSNLEPGDAVHFATTMYNCNGNTTYDTITNTTNGQTYNETYCTNNAGTAEESTHASDSKHQIFTDGDAIPSVQTDAWYKDDANNTVKEMVENYNASLVDGDEFTLPENDAIILVNISDDEPNDHDFMVIHFDANDQAPPDPEDQDVDAPDDDDDDDSDTDGDGTSNDYVISLPSSDVNVSAGNPSLAPAAASITGPQDVLDSTTSTLPNAPSAPAASVRD</sequence>
<dbReference type="InterPro" id="IPR036465">
    <property type="entry name" value="vWFA_dom_sf"/>
</dbReference>
<evidence type="ECO:0000313" key="4">
    <source>
        <dbReference type="EMBL" id="MFC6955037.1"/>
    </source>
</evidence>
<keyword evidence="5" id="KW-1185">Reference proteome</keyword>
<dbReference type="SMART" id="SM00327">
    <property type="entry name" value="VWA"/>
    <property type="match status" value="1"/>
</dbReference>
<comment type="caution">
    <text evidence="4">The sequence shown here is derived from an EMBL/GenBank/DDBJ whole genome shotgun (WGS) entry which is preliminary data.</text>
</comment>